<dbReference type="EMBL" id="CP116507">
    <property type="protein sequence ID" value="WCG21992.1"/>
    <property type="molecule type" value="Genomic_DNA"/>
</dbReference>
<reference evidence="2" key="1">
    <citation type="submission" date="2023-01" db="EMBL/GenBank/DDBJ databases">
        <title>Oxazolidinone resistance genes in florfenicol resistant enterococci from beef cattle and veal calves at slaughter.</title>
        <authorList>
            <person name="Biggel M."/>
        </authorList>
    </citation>
    <scope>NUCLEOTIDE SEQUENCE</scope>
    <source>
        <strain evidence="2">K204-1</strain>
    </source>
</reference>
<protein>
    <submittedName>
        <fullName evidence="2">DUF1189 domain-containing protein</fullName>
    </submittedName>
</protein>
<feature type="transmembrane region" description="Helical" evidence="1">
    <location>
        <begin position="236"/>
        <end position="255"/>
    </location>
</feature>
<dbReference type="AlphaFoldDB" id="A0AAE9XD69"/>
<dbReference type="Proteomes" id="UP001179600">
    <property type="component" value="Chromosome"/>
</dbReference>
<name>A0AAE9XD69_9ENTE</name>
<sequence>MTLVQLFVTAFKKPADLYEGRKKSGGKVFLYLLILSLILALPVIRQVVHVFNLVQDDMQKIAKEMPEFKIENNQLTTEKEEDGFIYQTDYMVFSFDPQNKRTPEDIRKDLSGNVIGVGLLKNEVVFAIADENIIASQLQVNPMILTYDRFDSQQLNKGYFENLATSNRSTRYVSGVTFLVLLIPVLANFVFSLLIVTMISHFFTGARLMNLTFGESFKLVVFASTMPVFITAAIDFAFQSVSSNFVIILVSYVLYRQIIMQQRFKDHLKK</sequence>
<evidence type="ECO:0000313" key="3">
    <source>
        <dbReference type="Proteomes" id="UP001179600"/>
    </source>
</evidence>
<keyword evidence="1" id="KW-0812">Transmembrane</keyword>
<feature type="transmembrane region" description="Helical" evidence="1">
    <location>
        <begin position="28"/>
        <end position="48"/>
    </location>
</feature>
<dbReference type="Pfam" id="PF06691">
    <property type="entry name" value="DUF1189"/>
    <property type="match status" value="1"/>
</dbReference>
<organism evidence="2 3">
    <name type="scientific">Vagococcus lutrae</name>
    <dbReference type="NCBI Taxonomy" id="81947"/>
    <lineage>
        <taxon>Bacteria</taxon>
        <taxon>Bacillati</taxon>
        <taxon>Bacillota</taxon>
        <taxon>Bacilli</taxon>
        <taxon>Lactobacillales</taxon>
        <taxon>Enterococcaceae</taxon>
        <taxon>Vagococcus</taxon>
    </lineage>
</organism>
<feature type="transmembrane region" description="Helical" evidence="1">
    <location>
        <begin position="172"/>
        <end position="196"/>
    </location>
</feature>
<dbReference type="InterPro" id="IPR009574">
    <property type="entry name" value="DUF1189"/>
</dbReference>
<dbReference type="RefSeq" id="WP_126761743.1">
    <property type="nucleotide sequence ID" value="NZ_BKBT01000014.1"/>
</dbReference>
<keyword evidence="1" id="KW-0472">Membrane</keyword>
<proteinExistence type="predicted"/>
<evidence type="ECO:0000313" key="2">
    <source>
        <dbReference type="EMBL" id="WCG21992.1"/>
    </source>
</evidence>
<accession>A0AAE9XD69</accession>
<evidence type="ECO:0000256" key="1">
    <source>
        <dbReference type="SAM" id="Phobius"/>
    </source>
</evidence>
<keyword evidence="1" id="KW-1133">Transmembrane helix</keyword>
<gene>
    <name evidence="2" type="ORF">PML95_06205</name>
</gene>